<evidence type="ECO:0000259" key="3">
    <source>
        <dbReference type="Pfam" id="PF09362"/>
    </source>
</evidence>
<dbReference type="AlphaFoldDB" id="A0AAI9E7N4"/>
<protein>
    <recommendedName>
        <fullName evidence="3">DUF1996 domain-containing protein</fullName>
    </recommendedName>
</protein>
<reference evidence="4" key="1">
    <citation type="submission" date="2023-11" db="EMBL/GenBank/DDBJ databases">
        <authorList>
            <person name="Alioto T."/>
            <person name="Alioto T."/>
            <person name="Gomez Garrido J."/>
        </authorList>
    </citation>
    <scope>NUCLEOTIDE SEQUENCE</scope>
</reference>
<dbReference type="EMBL" id="CAVMBE010000005">
    <property type="protein sequence ID" value="CAK3838673.1"/>
    <property type="molecule type" value="Genomic_DNA"/>
</dbReference>
<feature type="chain" id="PRO_5042492180" description="DUF1996 domain-containing protein" evidence="2">
    <location>
        <begin position="19"/>
        <end position="483"/>
    </location>
</feature>
<feature type="region of interest" description="Disordered" evidence="1">
    <location>
        <begin position="363"/>
        <end position="395"/>
    </location>
</feature>
<evidence type="ECO:0000256" key="2">
    <source>
        <dbReference type="SAM" id="SignalP"/>
    </source>
</evidence>
<evidence type="ECO:0000256" key="1">
    <source>
        <dbReference type="SAM" id="MobiDB-lite"/>
    </source>
</evidence>
<dbReference type="Proteomes" id="UP001296104">
    <property type="component" value="Unassembled WGS sequence"/>
</dbReference>
<accession>A0AAI9E7N4</accession>
<name>A0AAI9E7N4_9PEZI</name>
<proteinExistence type="predicted"/>
<gene>
    <name evidence="4" type="ORF">LECACI_7A001460</name>
</gene>
<feature type="region of interest" description="Disordered" evidence="1">
    <location>
        <begin position="409"/>
        <end position="431"/>
    </location>
</feature>
<dbReference type="InterPro" id="IPR018535">
    <property type="entry name" value="DUF1996"/>
</dbReference>
<comment type="caution">
    <text evidence="4">The sequence shown here is derived from an EMBL/GenBank/DDBJ whole genome shotgun (WGS) entry which is preliminary data.</text>
</comment>
<sequence length="483" mass="51812">MKSVTVATALACAGSVSAFWRMPCRSVTGYGRLDPLVNPGSISDHVHAIHGGGAFGASTDFKALTADGTCTSCEVTQDHSAYWTPSLYFQYSNGTTVMVPQVGGMLAYYLYYLEDVVAFPEGFAMIAGNPTYRNFTGDFPDAPLSSWPTDPTDQFFLQQRALGFNCLNYAKTPEASLYRHTFPEKSYMDANCLDGLRLELAFPSCGKKGVLDSSDHRSHVAYPSLVKEGNCPEGFDVHYPFIFFETIWATENFAGEDGQFLLSTGDPVGTSYHGDFIMGWESADFLQKALDTCQNQSGEISDCPLFDIQADSECAKCTFDVPAAIEGDDCHGPRDGLPVDVPIQYGPEPATKYNVAGVSGQATSSIPKTSAPATYSQSAAPYSPANPASTSTAQGGIVAGQGEASKAHAYAPSSEVTSAPAYTPSSSKDDCVSTTYITKGNEVIEVIIQETEVTVTATAQPTAASSAEAYHKRHLEKHQHHRF</sequence>
<dbReference type="Pfam" id="PF09362">
    <property type="entry name" value="DUF1996"/>
    <property type="match status" value="1"/>
</dbReference>
<feature type="signal peptide" evidence="2">
    <location>
        <begin position="1"/>
        <end position="18"/>
    </location>
</feature>
<dbReference type="PANTHER" id="PTHR43662">
    <property type="match status" value="1"/>
</dbReference>
<dbReference type="PANTHER" id="PTHR43662:SF7">
    <property type="entry name" value="DUF1996 DOMAIN-CONTAINING PROTEIN"/>
    <property type="match status" value="1"/>
</dbReference>
<evidence type="ECO:0000313" key="4">
    <source>
        <dbReference type="EMBL" id="CAK3838673.1"/>
    </source>
</evidence>
<evidence type="ECO:0000313" key="5">
    <source>
        <dbReference type="Proteomes" id="UP001296104"/>
    </source>
</evidence>
<feature type="compositionally biased region" description="Low complexity" evidence="1">
    <location>
        <begin position="369"/>
        <end position="394"/>
    </location>
</feature>
<feature type="domain" description="DUF1996" evidence="3">
    <location>
        <begin position="34"/>
        <end position="280"/>
    </location>
</feature>
<keyword evidence="5" id="KW-1185">Reference proteome</keyword>
<keyword evidence="2" id="KW-0732">Signal</keyword>
<organism evidence="4 5">
    <name type="scientific">Lecanosticta acicola</name>
    <dbReference type="NCBI Taxonomy" id="111012"/>
    <lineage>
        <taxon>Eukaryota</taxon>
        <taxon>Fungi</taxon>
        <taxon>Dikarya</taxon>
        <taxon>Ascomycota</taxon>
        <taxon>Pezizomycotina</taxon>
        <taxon>Dothideomycetes</taxon>
        <taxon>Dothideomycetidae</taxon>
        <taxon>Mycosphaerellales</taxon>
        <taxon>Mycosphaerellaceae</taxon>
        <taxon>Lecanosticta</taxon>
    </lineage>
</organism>